<comment type="caution">
    <text evidence="1">The sequence shown here is derived from an EMBL/GenBank/DDBJ whole genome shotgun (WGS) entry which is preliminary data.</text>
</comment>
<evidence type="ECO:0000313" key="1">
    <source>
        <dbReference type="EMBL" id="KAI4324526.1"/>
    </source>
</evidence>
<organism evidence="1 2">
    <name type="scientific">Melastoma candidum</name>
    <dbReference type="NCBI Taxonomy" id="119954"/>
    <lineage>
        <taxon>Eukaryota</taxon>
        <taxon>Viridiplantae</taxon>
        <taxon>Streptophyta</taxon>
        <taxon>Embryophyta</taxon>
        <taxon>Tracheophyta</taxon>
        <taxon>Spermatophyta</taxon>
        <taxon>Magnoliopsida</taxon>
        <taxon>eudicotyledons</taxon>
        <taxon>Gunneridae</taxon>
        <taxon>Pentapetalae</taxon>
        <taxon>rosids</taxon>
        <taxon>malvids</taxon>
        <taxon>Myrtales</taxon>
        <taxon>Melastomataceae</taxon>
        <taxon>Melastomatoideae</taxon>
        <taxon>Melastomateae</taxon>
        <taxon>Melastoma</taxon>
    </lineage>
</organism>
<name>A0ACB9MNY0_9MYRT</name>
<accession>A0ACB9MNY0</accession>
<protein>
    <submittedName>
        <fullName evidence="1">Uncharacterized protein</fullName>
    </submittedName>
</protein>
<keyword evidence="2" id="KW-1185">Reference proteome</keyword>
<proteinExistence type="predicted"/>
<sequence>MRLSVHMTPPEAIAQETWFSVLWATPEGVQGQGAVADESNSLIILKPNERKEQAEADAGRRRDMDGLRYEVWE</sequence>
<gene>
    <name evidence="1" type="ORF">MLD38_030009</name>
</gene>
<reference evidence="2" key="1">
    <citation type="journal article" date="2023" name="Front. Plant Sci.">
        <title>Chromosomal-level genome assembly of Melastoma candidum provides insights into trichome evolution.</title>
        <authorList>
            <person name="Zhong Y."/>
            <person name="Wu W."/>
            <person name="Sun C."/>
            <person name="Zou P."/>
            <person name="Liu Y."/>
            <person name="Dai S."/>
            <person name="Zhou R."/>
        </authorList>
    </citation>
    <scope>NUCLEOTIDE SEQUENCE [LARGE SCALE GENOMIC DNA]</scope>
</reference>
<evidence type="ECO:0000313" key="2">
    <source>
        <dbReference type="Proteomes" id="UP001057402"/>
    </source>
</evidence>
<dbReference type="Proteomes" id="UP001057402">
    <property type="component" value="Chromosome 9"/>
</dbReference>
<dbReference type="EMBL" id="CM042888">
    <property type="protein sequence ID" value="KAI4324526.1"/>
    <property type="molecule type" value="Genomic_DNA"/>
</dbReference>